<dbReference type="AlphaFoldDB" id="A0A8J2MZU2"/>
<keyword evidence="3" id="KW-1185">Reference proteome</keyword>
<proteinExistence type="predicted"/>
<evidence type="ECO:0000313" key="3">
    <source>
        <dbReference type="Proteomes" id="UP000676310"/>
    </source>
</evidence>
<feature type="compositionally biased region" description="Basic and acidic residues" evidence="1">
    <location>
        <begin position="103"/>
        <end position="123"/>
    </location>
</feature>
<accession>A0A8J2MZU2</accession>
<name>A0A8J2MZU2_9PLEO</name>
<evidence type="ECO:0000313" key="2">
    <source>
        <dbReference type="EMBL" id="CAG5136917.1"/>
    </source>
</evidence>
<dbReference type="Proteomes" id="UP000676310">
    <property type="component" value="Unassembled WGS sequence"/>
</dbReference>
<sequence length="323" mass="36301">MALAIATTVLNPASNFVAWLDYHLQRCDVILLYLDDPAKQPIFEQLCGDRRVRLFAGATDAPTMSPPNRLMLRQISNLKHAIALLLHPQQLRELQDGGGAGEADAKHARNARSKDVQRDESDSHDAGWLLHIDQDKILYEDADNTTTTSSGSSWRTRSNVGHVVFTNHEAIPVAQESQDPFIDCIWFTLNQNSVPFMAYGNGKPALRISPGVEPDGVHRFKGYQGSAITLPIRTTAGGTEEQPVLLHYPYPSFMMWAAKFRLYGAFSNYWLDEENCPDMLVFMLESRDVIQAAIARDDWTNAKHFSKRGFLARQQSNKVWTLA</sequence>
<dbReference type="GeneID" id="67011222"/>
<reference evidence="2" key="1">
    <citation type="submission" date="2021-05" db="EMBL/GenBank/DDBJ databases">
        <authorList>
            <person name="Stam R."/>
        </authorList>
    </citation>
    <scope>NUCLEOTIDE SEQUENCE</scope>
    <source>
        <strain evidence="2">CS162</strain>
    </source>
</reference>
<evidence type="ECO:0000256" key="1">
    <source>
        <dbReference type="SAM" id="MobiDB-lite"/>
    </source>
</evidence>
<dbReference type="EMBL" id="CAJRGZ010000004">
    <property type="protein sequence ID" value="CAG5136917.1"/>
    <property type="molecule type" value="Genomic_DNA"/>
</dbReference>
<dbReference type="RefSeq" id="XP_043163539.1">
    <property type="nucleotide sequence ID" value="XM_043307604.1"/>
</dbReference>
<protein>
    <submittedName>
        <fullName evidence="2">Uncharacterized protein</fullName>
    </submittedName>
</protein>
<feature type="region of interest" description="Disordered" evidence="1">
    <location>
        <begin position="95"/>
        <end position="123"/>
    </location>
</feature>
<organism evidence="2 3">
    <name type="scientific">Alternaria atra</name>
    <dbReference type="NCBI Taxonomy" id="119953"/>
    <lineage>
        <taxon>Eukaryota</taxon>
        <taxon>Fungi</taxon>
        <taxon>Dikarya</taxon>
        <taxon>Ascomycota</taxon>
        <taxon>Pezizomycotina</taxon>
        <taxon>Dothideomycetes</taxon>
        <taxon>Pleosporomycetidae</taxon>
        <taxon>Pleosporales</taxon>
        <taxon>Pleosporineae</taxon>
        <taxon>Pleosporaceae</taxon>
        <taxon>Alternaria</taxon>
        <taxon>Alternaria sect. Ulocladioides</taxon>
    </lineage>
</organism>
<dbReference type="OrthoDB" id="433309at2759"/>
<comment type="caution">
    <text evidence="2">The sequence shown here is derived from an EMBL/GenBank/DDBJ whole genome shotgun (WGS) entry which is preliminary data.</text>
</comment>
<gene>
    <name evidence="2" type="ORF">ALTATR162_LOCUS11</name>
</gene>